<reference evidence="1 2" key="1">
    <citation type="submission" date="2023-02" db="EMBL/GenBank/DDBJ databases">
        <title>Genome sequencing required for Actinomycetospora new species description.</title>
        <authorList>
            <person name="Saimee Y."/>
            <person name="Duangmal K."/>
        </authorList>
    </citation>
    <scope>NUCLEOTIDE SEQUENCE [LARGE SCALE GENOMIC DNA]</scope>
    <source>
        <strain evidence="1 2">DW7H6</strain>
    </source>
</reference>
<name>A0ABT5SYK0_9PSEU</name>
<accession>A0ABT5SYK0</accession>
<dbReference type="RefSeq" id="WP_274202481.1">
    <property type="nucleotide sequence ID" value="NZ_JAQZAO010000010.1"/>
</dbReference>
<sequence length="99" mass="10670">MEKDAVAAVEAVLGRLDDLIDLVRRVEVRLEHLERRQAGPVGLGDDEVGRPHRLAVPLEGERPVGSLVDDGAEDVFLDAARRDLSGDLPRDLPGRAGAT</sequence>
<organism evidence="1 2">
    <name type="scientific">Actinomycetospora lemnae</name>
    <dbReference type="NCBI Taxonomy" id="3019891"/>
    <lineage>
        <taxon>Bacteria</taxon>
        <taxon>Bacillati</taxon>
        <taxon>Actinomycetota</taxon>
        <taxon>Actinomycetes</taxon>
        <taxon>Pseudonocardiales</taxon>
        <taxon>Pseudonocardiaceae</taxon>
        <taxon>Actinomycetospora</taxon>
    </lineage>
</organism>
<keyword evidence="2" id="KW-1185">Reference proteome</keyword>
<comment type="caution">
    <text evidence="1">The sequence shown here is derived from an EMBL/GenBank/DDBJ whole genome shotgun (WGS) entry which is preliminary data.</text>
</comment>
<protein>
    <submittedName>
        <fullName evidence="1">Uncharacterized protein</fullName>
    </submittedName>
</protein>
<proteinExistence type="predicted"/>
<evidence type="ECO:0000313" key="2">
    <source>
        <dbReference type="Proteomes" id="UP001300763"/>
    </source>
</evidence>
<dbReference type="Proteomes" id="UP001300763">
    <property type="component" value="Unassembled WGS sequence"/>
</dbReference>
<dbReference type="EMBL" id="JAQZAO010000010">
    <property type="protein sequence ID" value="MDD7967948.1"/>
    <property type="molecule type" value="Genomic_DNA"/>
</dbReference>
<evidence type="ECO:0000313" key="1">
    <source>
        <dbReference type="EMBL" id="MDD7967948.1"/>
    </source>
</evidence>
<gene>
    <name evidence="1" type="ORF">PGB27_21610</name>
</gene>